<gene>
    <name evidence="1" type="ORF">EX30DRAFT_362988</name>
</gene>
<dbReference type="InParanoid" id="A0A4S2N010"/>
<evidence type="ECO:0000313" key="2">
    <source>
        <dbReference type="Proteomes" id="UP000298138"/>
    </source>
</evidence>
<dbReference type="EMBL" id="ML220115">
    <property type="protein sequence ID" value="TGZ82419.1"/>
    <property type="molecule type" value="Genomic_DNA"/>
</dbReference>
<name>A0A4S2N010_9PEZI</name>
<evidence type="ECO:0000313" key="1">
    <source>
        <dbReference type="EMBL" id="TGZ82419.1"/>
    </source>
</evidence>
<sequence length="248" mass="28132">MTARQDPLGRQSMEPKLFLSLEGEEARSWPMKTWRNVYDDRKILAYSPRSSFRGFMEHRPPAHRRGCFSGGNERPSRPSRHHVVAAIGERHEAMLTGDPNALARLLPDQPFYSTRDHESRSYRNSFILSIQSLIQLPDQVTPRLRGVYVDQCFEFVGVHVPRVSEPRRWQSISGKRLLKCFHHAELLIDPAGGSIMWPDAARAVEAAVAHTLHADGEGDTDSMGSSRWTVCDESHRSVIVLMACFDRG</sequence>
<dbReference type="AlphaFoldDB" id="A0A4S2N010"/>
<organism evidence="1 2">
    <name type="scientific">Ascodesmis nigricans</name>
    <dbReference type="NCBI Taxonomy" id="341454"/>
    <lineage>
        <taxon>Eukaryota</taxon>
        <taxon>Fungi</taxon>
        <taxon>Dikarya</taxon>
        <taxon>Ascomycota</taxon>
        <taxon>Pezizomycotina</taxon>
        <taxon>Pezizomycetes</taxon>
        <taxon>Pezizales</taxon>
        <taxon>Ascodesmidaceae</taxon>
        <taxon>Ascodesmis</taxon>
    </lineage>
</organism>
<proteinExistence type="predicted"/>
<dbReference type="Proteomes" id="UP000298138">
    <property type="component" value="Unassembled WGS sequence"/>
</dbReference>
<accession>A0A4S2N010</accession>
<reference evidence="1 2" key="1">
    <citation type="submission" date="2019-04" db="EMBL/GenBank/DDBJ databases">
        <title>Comparative genomics and transcriptomics to analyze fruiting body development in filamentous ascomycetes.</title>
        <authorList>
            <consortium name="DOE Joint Genome Institute"/>
            <person name="Lutkenhaus R."/>
            <person name="Traeger S."/>
            <person name="Breuer J."/>
            <person name="Kuo A."/>
            <person name="Lipzen A."/>
            <person name="Pangilinan J."/>
            <person name="Dilworth D."/>
            <person name="Sandor L."/>
            <person name="Poggeler S."/>
            <person name="Barry K."/>
            <person name="Grigoriev I.V."/>
            <person name="Nowrousian M."/>
        </authorList>
    </citation>
    <scope>NUCLEOTIDE SEQUENCE [LARGE SCALE GENOMIC DNA]</scope>
    <source>
        <strain evidence="1 2">CBS 389.68</strain>
    </source>
</reference>
<protein>
    <submittedName>
        <fullName evidence="1">Uncharacterized protein</fullName>
    </submittedName>
</protein>
<keyword evidence="2" id="KW-1185">Reference proteome</keyword>